<reference evidence="2" key="1">
    <citation type="submission" date="2021-01" db="EMBL/GenBank/DDBJ databases">
        <authorList>
            <consortium name="Genoscope - CEA"/>
            <person name="William W."/>
        </authorList>
    </citation>
    <scope>NUCLEOTIDE SEQUENCE</scope>
</reference>
<dbReference type="Proteomes" id="UP001295469">
    <property type="component" value="Chromosome C09"/>
</dbReference>
<evidence type="ECO:0000256" key="1">
    <source>
        <dbReference type="SAM" id="MobiDB-lite"/>
    </source>
</evidence>
<dbReference type="EMBL" id="HG994373">
    <property type="protein sequence ID" value="CAF1773838.1"/>
    <property type="molecule type" value="Genomic_DNA"/>
</dbReference>
<feature type="non-terminal residue" evidence="2">
    <location>
        <position position="1"/>
    </location>
</feature>
<sequence length="84" mass="9186">AVVCLFLFAELKSKRIFLLSQIQPAPSPKAQSRNRQFASNTVSGTSRRGCPSPASIRHQSPSVCHSRKGPRGTSRWHLNSGSKP</sequence>
<organism evidence="2">
    <name type="scientific">Brassica napus</name>
    <name type="common">Rape</name>
    <dbReference type="NCBI Taxonomy" id="3708"/>
    <lineage>
        <taxon>Eukaryota</taxon>
        <taxon>Viridiplantae</taxon>
        <taxon>Streptophyta</taxon>
        <taxon>Embryophyta</taxon>
        <taxon>Tracheophyta</taxon>
        <taxon>Spermatophyta</taxon>
        <taxon>Magnoliopsida</taxon>
        <taxon>eudicotyledons</taxon>
        <taxon>Gunneridae</taxon>
        <taxon>Pentapetalae</taxon>
        <taxon>rosids</taxon>
        <taxon>malvids</taxon>
        <taxon>Brassicales</taxon>
        <taxon>Brassicaceae</taxon>
        <taxon>Brassiceae</taxon>
        <taxon>Brassica</taxon>
    </lineage>
</organism>
<name>A0A816J7U8_BRANA</name>
<evidence type="ECO:0000313" key="2">
    <source>
        <dbReference type="EMBL" id="CAF1773838.1"/>
    </source>
</evidence>
<dbReference type="AlphaFoldDB" id="A0A816J7U8"/>
<accession>A0A816J7U8</accession>
<protein>
    <submittedName>
        <fullName evidence="2">(rape) hypothetical protein</fullName>
    </submittedName>
</protein>
<feature type="region of interest" description="Disordered" evidence="1">
    <location>
        <begin position="25"/>
        <end position="84"/>
    </location>
</feature>
<proteinExistence type="predicted"/>
<feature type="compositionally biased region" description="Polar residues" evidence="1">
    <location>
        <begin position="25"/>
        <end position="46"/>
    </location>
</feature>
<gene>
    <name evidence="2" type="ORF">DARMORV10_C09P54000.1</name>
</gene>